<evidence type="ECO:0000313" key="10">
    <source>
        <dbReference type="Proteomes" id="UP000185781"/>
    </source>
</evidence>
<keyword evidence="5" id="KW-0680">Restriction system</keyword>
<evidence type="ECO:0000256" key="7">
    <source>
        <dbReference type="PROSITE-ProRule" id="PRU01016"/>
    </source>
</evidence>
<dbReference type="PRINTS" id="PR00105">
    <property type="entry name" value="C5METTRFRASE"/>
</dbReference>
<dbReference type="Gene3D" id="3.40.50.150">
    <property type="entry name" value="Vaccinia Virus protein VP39"/>
    <property type="match status" value="1"/>
</dbReference>
<dbReference type="InterPro" id="IPR050390">
    <property type="entry name" value="C5-Methyltransferase"/>
</dbReference>
<dbReference type="RefSeq" id="WP_076390488.1">
    <property type="nucleotide sequence ID" value="NZ_FTOV01000001.1"/>
</dbReference>
<dbReference type="EC" id="2.1.1.37" evidence="1"/>
<dbReference type="PANTHER" id="PTHR10629">
    <property type="entry name" value="CYTOSINE-SPECIFIC METHYLTRANSFERASE"/>
    <property type="match status" value="1"/>
</dbReference>
<dbReference type="NCBIfam" id="TIGR00675">
    <property type="entry name" value="dcm"/>
    <property type="match status" value="1"/>
</dbReference>
<dbReference type="PANTHER" id="PTHR10629:SF52">
    <property type="entry name" value="DNA (CYTOSINE-5)-METHYLTRANSFERASE 1"/>
    <property type="match status" value="1"/>
</dbReference>
<evidence type="ECO:0000256" key="4">
    <source>
        <dbReference type="ARBA" id="ARBA00022691"/>
    </source>
</evidence>
<dbReference type="PROSITE" id="PS51679">
    <property type="entry name" value="SAM_MT_C5"/>
    <property type="match status" value="1"/>
</dbReference>
<dbReference type="AlphaFoldDB" id="A0A1N7KRV5"/>
<sequence>MEETNELKAIDFFCGAGGVTCGFREVGIKVLAGVDIDAKFKATYVKNNDAIFINEDVSNLSPEDLNKYVEVKINDDNLIFVGCSPCQYYSNLKSDKTKSQKSRLLLEDFKEFVLHFRPGFVFIENVPGLETKVGSPIHNFKKSLKKEGYVFDQKVVNAKYFNVPQNRRRFVLIASRLNPEIKLPLQDKKKENILTVKKAIGNEKLFPKVEAGFIDNSIYMHTVSKVSDLNLRRLKQTPKDGGSRKNWENDKDLQLECYKDHDGHYDVYGRMYWDRPSPTITTRFIYTSTGRYSHPEQDRAISLREGATLQSFPLDYNFYSSNKGAVATMIGNAVPPKLAKAIGETIFEHWKLWRNSKQELEQ</sequence>
<dbReference type="OrthoDB" id="32195at2"/>
<dbReference type="GO" id="GO:0032259">
    <property type="term" value="P:methylation"/>
    <property type="evidence" value="ECO:0007669"/>
    <property type="project" value="UniProtKB-KW"/>
</dbReference>
<keyword evidence="4 7" id="KW-0949">S-adenosyl-L-methionine</keyword>
<evidence type="ECO:0000256" key="1">
    <source>
        <dbReference type="ARBA" id="ARBA00011975"/>
    </source>
</evidence>
<evidence type="ECO:0000256" key="8">
    <source>
        <dbReference type="RuleBase" id="RU000416"/>
    </source>
</evidence>
<dbReference type="InterPro" id="IPR001525">
    <property type="entry name" value="C5_MeTfrase"/>
</dbReference>
<dbReference type="EMBL" id="FTOV01000001">
    <property type="protein sequence ID" value="SIS64285.1"/>
    <property type="molecule type" value="Genomic_DNA"/>
</dbReference>
<dbReference type="SUPFAM" id="SSF53335">
    <property type="entry name" value="S-adenosyl-L-methionine-dependent methyltransferases"/>
    <property type="match status" value="1"/>
</dbReference>
<comment type="catalytic activity">
    <reaction evidence="6">
        <text>a 2'-deoxycytidine in DNA + S-adenosyl-L-methionine = a 5-methyl-2'-deoxycytidine in DNA + S-adenosyl-L-homocysteine + H(+)</text>
        <dbReference type="Rhea" id="RHEA:13681"/>
        <dbReference type="Rhea" id="RHEA-COMP:11369"/>
        <dbReference type="Rhea" id="RHEA-COMP:11370"/>
        <dbReference type="ChEBI" id="CHEBI:15378"/>
        <dbReference type="ChEBI" id="CHEBI:57856"/>
        <dbReference type="ChEBI" id="CHEBI:59789"/>
        <dbReference type="ChEBI" id="CHEBI:85452"/>
        <dbReference type="ChEBI" id="CHEBI:85454"/>
        <dbReference type="EC" id="2.1.1.37"/>
    </reaction>
</comment>
<dbReference type="GO" id="GO:0003886">
    <property type="term" value="F:DNA (cytosine-5-)-methyltransferase activity"/>
    <property type="evidence" value="ECO:0007669"/>
    <property type="project" value="UniProtKB-EC"/>
</dbReference>
<dbReference type="GO" id="GO:0044027">
    <property type="term" value="P:negative regulation of gene expression via chromosomal CpG island methylation"/>
    <property type="evidence" value="ECO:0007669"/>
    <property type="project" value="TreeGrafter"/>
</dbReference>
<protein>
    <recommendedName>
        <fullName evidence="1">DNA (cytosine-5-)-methyltransferase</fullName>
        <ecNumber evidence="1">2.1.1.37</ecNumber>
    </recommendedName>
</protein>
<reference evidence="9 10" key="1">
    <citation type="submission" date="2017-01" db="EMBL/GenBank/DDBJ databases">
        <authorList>
            <person name="Mah S.A."/>
            <person name="Swanson W.J."/>
            <person name="Moy G.W."/>
            <person name="Vacquier V.D."/>
        </authorList>
    </citation>
    <scope>NUCLEOTIDE SEQUENCE [LARGE SCALE GENOMIC DNA]</scope>
    <source>
        <strain evidence="9 10">DSM 18014</strain>
    </source>
</reference>
<dbReference type="Pfam" id="PF00145">
    <property type="entry name" value="DNA_methylase"/>
    <property type="match status" value="1"/>
</dbReference>
<evidence type="ECO:0000313" key="9">
    <source>
        <dbReference type="EMBL" id="SIS64285.1"/>
    </source>
</evidence>
<evidence type="ECO:0000256" key="5">
    <source>
        <dbReference type="ARBA" id="ARBA00022747"/>
    </source>
</evidence>
<dbReference type="InterPro" id="IPR029063">
    <property type="entry name" value="SAM-dependent_MTases_sf"/>
</dbReference>
<accession>A0A1N7KRV5</accession>
<evidence type="ECO:0000256" key="6">
    <source>
        <dbReference type="ARBA" id="ARBA00047422"/>
    </source>
</evidence>
<dbReference type="GO" id="GO:0009307">
    <property type="term" value="P:DNA restriction-modification system"/>
    <property type="evidence" value="ECO:0007669"/>
    <property type="project" value="UniProtKB-KW"/>
</dbReference>
<feature type="active site" evidence="7">
    <location>
        <position position="86"/>
    </location>
</feature>
<gene>
    <name evidence="9" type="ORF">SAMN05421785_101689</name>
</gene>
<dbReference type="GO" id="GO:0003677">
    <property type="term" value="F:DNA binding"/>
    <property type="evidence" value="ECO:0007669"/>
    <property type="project" value="TreeGrafter"/>
</dbReference>
<evidence type="ECO:0000256" key="2">
    <source>
        <dbReference type="ARBA" id="ARBA00022603"/>
    </source>
</evidence>
<proteinExistence type="inferred from homology"/>
<dbReference type="Gene3D" id="3.90.120.10">
    <property type="entry name" value="DNA Methylase, subunit A, domain 2"/>
    <property type="match status" value="1"/>
</dbReference>
<name>A0A1N7KRV5_9FLAO</name>
<evidence type="ECO:0000256" key="3">
    <source>
        <dbReference type="ARBA" id="ARBA00022679"/>
    </source>
</evidence>
<keyword evidence="2 7" id="KW-0489">Methyltransferase</keyword>
<comment type="similarity">
    <text evidence="7 8">Belongs to the class I-like SAM-binding methyltransferase superfamily. C5-methyltransferase family.</text>
</comment>
<organism evidence="9 10">
    <name type="scientific">Chryseobacterium gambrini</name>
    <dbReference type="NCBI Taxonomy" id="373672"/>
    <lineage>
        <taxon>Bacteria</taxon>
        <taxon>Pseudomonadati</taxon>
        <taxon>Bacteroidota</taxon>
        <taxon>Flavobacteriia</taxon>
        <taxon>Flavobacteriales</taxon>
        <taxon>Weeksellaceae</taxon>
        <taxon>Chryseobacterium group</taxon>
        <taxon>Chryseobacterium</taxon>
    </lineage>
</organism>
<dbReference type="STRING" id="373672.SAMN05421785_101689"/>
<keyword evidence="3 7" id="KW-0808">Transferase</keyword>
<dbReference type="Proteomes" id="UP000185781">
    <property type="component" value="Unassembled WGS sequence"/>
</dbReference>